<name>A0A1F7REP6_9BACT</name>
<comment type="caution">
    <text evidence="3">The sequence shown here is derived from an EMBL/GenBank/DDBJ whole genome shotgun (WGS) entry which is preliminary data.</text>
</comment>
<dbReference type="CDD" id="cd03801">
    <property type="entry name" value="GT4_PimA-like"/>
    <property type="match status" value="1"/>
</dbReference>
<dbReference type="AlphaFoldDB" id="A0A1F7REP6"/>
<gene>
    <name evidence="3" type="ORF">A2042_06805</name>
</gene>
<feature type="domain" description="Glycosyltransferase subfamily 4-like N-terminal" evidence="2">
    <location>
        <begin position="17"/>
        <end position="176"/>
    </location>
</feature>
<accession>A0A1F7REP6</accession>
<organism evidence="3 4">
    <name type="scientific">Candidatus Schekmanbacteria bacterium GWA2_38_11</name>
    <dbReference type="NCBI Taxonomy" id="1817876"/>
    <lineage>
        <taxon>Bacteria</taxon>
        <taxon>Candidatus Schekmaniibacteriota</taxon>
    </lineage>
</organism>
<dbReference type="SUPFAM" id="SSF53756">
    <property type="entry name" value="UDP-Glycosyltransferase/glycogen phosphorylase"/>
    <property type="match status" value="1"/>
</dbReference>
<dbReference type="Pfam" id="PF13439">
    <property type="entry name" value="Glyco_transf_4"/>
    <property type="match status" value="1"/>
</dbReference>
<evidence type="ECO:0000313" key="3">
    <source>
        <dbReference type="EMBL" id="OGL39891.1"/>
    </source>
</evidence>
<evidence type="ECO:0000313" key="4">
    <source>
        <dbReference type="Proteomes" id="UP000178526"/>
    </source>
</evidence>
<dbReference type="EMBL" id="MGDB01000110">
    <property type="protein sequence ID" value="OGL39891.1"/>
    <property type="molecule type" value="Genomic_DNA"/>
</dbReference>
<evidence type="ECO:0000259" key="2">
    <source>
        <dbReference type="Pfam" id="PF13439"/>
    </source>
</evidence>
<dbReference type="PANTHER" id="PTHR12526:SF638">
    <property type="entry name" value="SPORE COAT PROTEIN SA"/>
    <property type="match status" value="1"/>
</dbReference>
<evidence type="ECO:0008006" key="5">
    <source>
        <dbReference type="Google" id="ProtNLM"/>
    </source>
</evidence>
<protein>
    <recommendedName>
        <fullName evidence="5">Glycosyltransferase family 1 protein</fullName>
    </recommendedName>
</protein>
<dbReference type="PANTHER" id="PTHR12526">
    <property type="entry name" value="GLYCOSYLTRANSFERASE"/>
    <property type="match status" value="1"/>
</dbReference>
<dbReference type="Proteomes" id="UP000178526">
    <property type="component" value="Unassembled WGS sequence"/>
</dbReference>
<dbReference type="Pfam" id="PF00534">
    <property type="entry name" value="Glycos_transf_1"/>
    <property type="match status" value="1"/>
</dbReference>
<dbReference type="InterPro" id="IPR028098">
    <property type="entry name" value="Glyco_trans_4-like_N"/>
</dbReference>
<dbReference type="InterPro" id="IPR001296">
    <property type="entry name" value="Glyco_trans_1"/>
</dbReference>
<feature type="domain" description="Glycosyl transferase family 1" evidence="1">
    <location>
        <begin position="185"/>
        <end position="350"/>
    </location>
</feature>
<sequence>MRKLNIIHVISSHHLTGAAAPALSLSLALKQLGHNVFFFCSPLKGNLASHARKLGVDVETSLFLQRGINLVKTLRDILRLSKEIDSRKIDILHCHLSNDQWIAKFSSSLSKGKPKIVRTVHNQKSMQKRRGYKILYEKICDAITTVSRFHKSMIIENFRINPDIVKVIPGSVDIKRFDPSLSSLKIRQEFSINQDVPVIGMVARFKPGRGHNLILEALPFIKTRYKDIKLVFAGKGETLPRIREMAKELGLIENVIFAGYRKDDLPCLYAAMDVSILLAEGNDGSCRAALEAMACGRPVVAFDFGAIREIITDGVNGLISANQNVEDLKNKLLILLGDKKLRENMGREARFAAEKYFDSESEARSYEKLYMGLLA</sequence>
<evidence type="ECO:0000259" key="1">
    <source>
        <dbReference type="Pfam" id="PF00534"/>
    </source>
</evidence>
<reference evidence="3 4" key="1">
    <citation type="journal article" date="2016" name="Nat. Commun.">
        <title>Thousands of microbial genomes shed light on interconnected biogeochemical processes in an aquifer system.</title>
        <authorList>
            <person name="Anantharaman K."/>
            <person name="Brown C.T."/>
            <person name="Hug L.A."/>
            <person name="Sharon I."/>
            <person name="Castelle C.J."/>
            <person name="Probst A.J."/>
            <person name="Thomas B.C."/>
            <person name="Singh A."/>
            <person name="Wilkins M.J."/>
            <person name="Karaoz U."/>
            <person name="Brodie E.L."/>
            <person name="Williams K.H."/>
            <person name="Hubbard S.S."/>
            <person name="Banfield J.F."/>
        </authorList>
    </citation>
    <scope>NUCLEOTIDE SEQUENCE [LARGE SCALE GENOMIC DNA]</scope>
</reference>
<dbReference type="GO" id="GO:0016757">
    <property type="term" value="F:glycosyltransferase activity"/>
    <property type="evidence" value="ECO:0007669"/>
    <property type="project" value="InterPro"/>
</dbReference>
<dbReference type="Gene3D" id="3.40.50.2000">
    <property type="entry name" value="Glycogen Phosphorylase B"/>
    <property type="match status" value="2"/>
</dbReference>
<proteinExistence type="predicted"/>